<proteinExistence type="predicted"/>
<dbReference type="RefSeq" id="WP_060651842.1">
    <property type="nucleotide sequence ID" value="NZ_AZXY01000004.1"/>
</dbReference>
<evidence type="ECO:0000313" key="1">
    <source>
        <dbReference type="EMBL" id="KSZ59078.1"/>
    </source>
</evidence>
<sequence>MSLWSRALSSDELDSRRWVDLMPWIDRYGSARTAALGALVSSSRWWENESPAETCEHTEIPELCAELAHIYVTDHPELRFADGLLREDEVPVAALDLGPAAATLVARLPHAPTTAELFSRSPADLLGIRGADRDAVEEIVCAALVATVLREPATLEADPRAARVPAAALLLDDLAALARWSRVCGRDDAPLLQAVIDDGAPEEIQDAAARLRALTARDLPVAAPADPIAELTDYLKGLPDAERTVLRRRVHDDVDDPAAPSTFPFGTAVGDLLAALRVDVRPVAAFDRMVRTHPVLGRTVPGFDVPLWRVLHRLDDRFEVADGWIAVPDLPDAEKQTRGLLSEFESPNGVVEPAAVKAVWSLPDDEFEAWTRYCGTTTFEGRLLSPPDGLAGRAAQVLEVLGDPLTADTLVARMGVNADVHTLVSELADDERFTSDGERWALAEWDVDVVTAIRTRIARLVDSRGGSADRDMVVSALVDRFGISEDSARTFTAGGDFEVVDGRVRRRHRSHVPIAVPERTRRLYRLGEAWRLRIPATRDHLRGAEFTVPSAVAAIAGCAPGGHVVLASRLGGQTLRWTGPVPRLSSIRRFLEDVGVEEDNELLLEVRTGGRFDVLPLRTVADNAEPLRKALSLIGHTEPETVPEERIASALASALGLDGESRPRRILSAYRARRETEVVALLEQAWVRVPN</sequence>
<reference evidence="2" key="1">
    <citation type="submission" date="2015-01" db="EMBL/GenBank/DDBJ databases">
        <title>Draft genome sequence of Rhodococcus pyridinivorans strain KG-16, a hydrocarbon-degrading bacterium.</title>
        <authorList>
            <person name="Aggarwal R.K."/>
            <person name="Dawar C."/>
        </authorList>
    </citation>
    <scope>NUCLEOTIDE SEQUENCE [LARGE SCALE GENOMIC DNA]</scope>
    <source>
        <strain evidence="2">KG-16</strain>
    </source>
</reference>
<dbReference type="Proteomes" id="UP000053060">
    <property type="component" value="Unassembled WGS sequence"/>
</dbReference>
<evidence type="ECO:0000313" key="2">
    <source>
        <dbReference type="Proteomes" id="UP000053060"/>
    </source>
</evidence>
<dbReference type="PATRIC" id="fig|1441730.3.peg.1974"/>
<name>A0A0V9UM50_9NOCA</name>
<protein>
    <submittedName>
        <fullName evidence="1">Uncharacterized protein</fullName>
    </submittedName>
</protein>
<reference evidence="1 2" key="2">
    <citation type="journal article" date="2016" name="Genome Announc.">
        <title>Draft Genome Sequence of a Versatile Hydrocarbon-Degrading Bacterium, Rhodococcus pyridinivorans Strain KG-16, Collected from Oil Fields in India.</title>
        <authorList>
            <person name="Aggarwal R.K."/>
            <person name="Dawar C."/>
            <person name="Phanindranath R."/>
            <person name="Mutnuri L."/>
            <person name="Dayal A.M."/>
        </authorList>
    </citation>
    <scope>NUCLEOTIDE SEQUENCE [LARGE SCALE GENOMIC DNA]</scope>
    <source>
        <strain evidence="1 2">KG-16</strain>
    </source>
</reference>
<gene>
    <name evidence="1" type="ORF">Z045_09495</name>
</gene>
<comment type="caution">
    <text evidence="1">The sequence shown here is derived from an EMBL/GenBank/DDBJ whole genome shotgun (WGS) entry which is preliminary data.</text>
</comment>
<organism evidence="1 2">
    <name type="scientific">Rhodococcus pyridinivorans KG-16</name>
    <dbReference type="NCBI Taxonomy" id="1441730"/>
    <lineage>
        <taxon>Bacteria</taxon>
        <taxon>Bacillati</taxon>
        <taxon>Actinomycetota</taxon>
        <taxon>Actinomycetes</taxon>
        <taxon>Mycobacteriales</taxon>
        <taxon>Nocardiaceae</taxon>
        <taxon>Rhodococcus</taxon>
    </lineage>
</organism>
<accession>A0A0V9UM50</accession>
<dbReference type="EMBL" id="AZXY01000004">
    <property type="protein sequence ID" value="KSZ59078.1"/>
    <property type="molecule type" value="Genomic_DNA"/>
</dbReference>
<dbReference type="AlphaFoldDB" id="A0A0V9UM50"/>